<dbReference type="KEGG" id="rgu:A4W93_16665"/>
<dbReference type="Gene3D" id="2.60.120.200">
    <property type="match status" value="1"/>
</dbReference>
<dbReference type="InterPro" id="IPR003305">
    <property type="entry name" value="CenC_carb-bd"/>
</dbReference>
<dbReference type="RefSeq" id="WP_085751688.1">
    <property type="nucleotide sequence ID" value="NZ_BSPR01000013.1"/>
</dbReference>
<accession>A0A1W6LAU2</accession>
<dbReference type="InterPro" id="IPR000757">
    <property type="entry name" value="Beta-glucanase-like"/>
</dbReference>
<sequence>MKSLHVPTPAPLLSALTLACLLAACGGGADDTNTTLSTPAALAPADGTKLIAATTDADEGDVGDDTSYTVVPDEMVLNNLFADGLNNWNVGDAVLVNSSQRPGGKALNVGWRALQTFAPAQLVAGASYTVKFRARNENATGTTTVAMKFQIPPYNENFRTFQTQVKGTAWTDYTFEFTAPAYTKGELSVLANGSRAVVDTVSMKMRTPIAVTEPITSPSNSFVPAGYTLAFNDEFNGTTLNRAKWHTRMIYNNGTTDRLHDEKQRYRDNDNHQVGNGVLSLVARKVSTTDANGINYESGMIRSDWTTRYGYFEARVKMPPGKGVWPAFWLNSDVSETGRLSWPPEIDIFEFVNNGVEDLPDMLHSNVVTRDRQPSSVSYADPAFNLQYTFWKAPFNFTEGYHVIGAEWTPTSVTMYIDGKKIYTRAATWTYDDGTAGGPAHILLNLGIGGAWAGRNGIDDTAFPQALNIDWVRAYRKN</sequence>
<dbReference type="Pfam" id="PF00722">
    <property type="entry name" value="Glyco_hydro_16"/>
    <property type="match status" value="1"/>
</dbReference>
<proteinExistence type="inferred from homology"/>
<dbReference type="PROSITE" id="PS51762">
    <property type="entry name" value="GH16_2"/>
    <property type="match status" value="1"/>
</dbReference>
<dbReference type="PANTHER" id="PTHR10963">
    <property type="entry name" value="GLYCOSYL HYDROLASE-RELATED"/>
    <property type="match status" value="1"/>
</dbReference>
<dbReference type="PANTHER" id="PTHR10963:SF55">
    <property type="entry name" value="GLYCOSIDE HYDROLASE FAMILY 16 PROTEIN"/>
    <property type="match status" value="1"/>
</dbReference>
<dbReference type="InterPro" id="IPR050546">
    <property type="entry name" value="Glycosyl_Hydrlase_16"/>
</dbReference>
<dbReference type="CDD" id="cd08023">
    <property type="entry name" value="GH16_laminarinase_like"/>
    <property type="match status" value="1"/>
</dbReference>
<dbReference type="InterPro" id="IPR013320">
    <property type="entry name" value="ConA-like_dom_sf"/>
</dbReference>
<dbReference type="SUPFAM" id="SSF49785">
    <property type="entry name" value="Galactose-binding domain-like"/>
    <property type="match status" value="1"/>
</dbReference>
<dbReference type="Proteomes" id="UP000193427">
    <property type="component" value="Chromosome"/>
</dbReference>
<dbReference type="EMBL" id="CP015118">
    <property type="protein sequence ID" value="ARN21399.1"/>
    <property type="molecule type" value="Genomic_DNA"/>
</dbReference>
<dbReference type="PROSITE" id="PS51257">
    <property type="entry name" value="PROKAR_LIPOPROTEIN"/>
    <property type="match status" value="1"/>
</dbReference>
<dbReference type="STRING" id="946333.A4W93_16665"/>
<comment type="similarity">
    <text evidence="1">Belongs to the glycosyl hydrolase 16 family.</text>
</comment>
<keyword evidence="2" id="KW-0378">Hydrolase</keyword>
<dbReference type="OrthoDB" id="9809583at2"/>
<name>A0A1W6LAU2_9BURK</name>
<gene>
    <name evidence="3" type="ORF">A4W93_16665</name>
</gene>
<protein>
    <submittedName>
        <fullName evidence="3">Uncharacterized protein</fullName>
    </submittedName>
</protein>
<dbReference type="Gene3D" id="2.60.120.260">
    <property type="entry name" value="Galactose-binding domain-like"/>
    <property type="match status" value="1"/>
</dbReference>
<reference evidence="3 4" key="1">
    <citation type="submission" date="2016-04" db="EMBL/GenBank/DDBJ databases">
        <title>Complete genome sequence of natural rubber-degrading, novel Gram-negative bacterium, Rhizobacter gummiphilus strain NS21.</title>
        <authorList>
            <person name="Tabata M."/>
            <person name="Kasai D."/>
            <person name="Fukuda M."/>
        </authorList>
    </citation>
    <scope>NUCLEOTIDE SEQUENCE [LARGE SCALE GENOMIC DNA]</scope>
    <source>
        <strain evidence="3 4">NS21</strain>
    </source>
</reference>
<dbReference type="GO" id="GO:0005975">
    <property type="term" value="P:carbohydrate metabolic process"/>
    <property type="evidence" value="ECO:0007669"/>
    <property type="project" value="InterPro"/>
</dbReference>
<dbReference type="AlphaFoldDB" id="A0A1W6LAU2"/>
<evidence type="ECO:0000256" key="2">
    <source>
        <dbReference type="ARBA" id="ARBA00022801"/>
    </source>
</evidence>
<dbReference type="Pfam" id="PF02018">
    <property type="entry name" value="CBM_4_9"/>
    <property type="match status" value="1"/>
</dbReference>
<organism evidence="3 4">
    <name type="scientific">Piscinibacter gummiphilus</name>
    <dbReference type="NCBI Taxonomy" id="946333"/>
    <lineage>
        <taxon>Bacteria</taxon>
        <taxon>Pseudomonadati</taxon>
        <taxon>Pseudomonadota</taxon>
        <taxon>Betaproteobacteria</taxon>
        <taxon>Burkholderiales</taxon>
        <taxon>Sphaerotilaceae</taxon>
        <taxon>Piscinibacter</taxon>
    </lineage>
</organism>
<dbReference type="SUPFAM" id="SSF49899">
    <property type="entry name" value="Concanavalin A-like lectins/glucanases"/>
    <property type="match status" value="1"/>
</dbReference>
<dbReference type="InterPro" id="IPR008979">
    <property type="entry name" value="Galactose-bd-like_sf"/>
</dbReference>
<evidence type="ECO:0000256" key="1">
    <source>
        <dbReference type="ARBA" id="ARBA00006865"/>
    </source>
</evidence>
<evidence type="ECO:0000313" key="3">
    <source>
        <dbReference type="EMBL" id="ARN21399.1"/>
    </source>
</evidence>
<keyword evidence="4" id="KW-1185">Reference proteome</keyword>
<evidence type="ECO:0000313" key="4">
    <source>
        <dbReference type="Proteomes" id="UP000193427"/>
    </source>
</evidence>
<dbReference type="GO" id="GO:0004553">
    <property type="term" value="F:hydrolase activity, hydrolyzing O-glycosyl compounds"/>
    <property type="evidence" value="ECO:0007669"/>
    <property type="project" value="InterPro"/>
</dbReference>